<sequence length="47" mass="5541">MSIEARYHEQVRLLVTLLPFYYQGRIGYQPLCLVLSLLVQKSIIKVF</sequence>
<dbReference type="STRING" id="376427.SAMN04487954_1422"/>
<name>A0A1G9EYM4_9GAMM</name>
<protein>
    <submittedName>
        <fullName evidence="1">Uncharacterized protein</fullName>
    </submittedName>
</protein>
<keyword evidence="2" id="KW-1185">Reference proteome</keyword>
<evidence type="ECO:0000313" key="1">
    <source>
        <dbReference type="EMBL" id="SDK81296.1"/>
    </source>
</evidence>
<proteinExistence type="predicted"/>
<dbReference type="EMBL" id="FNES01000042">
    <property type="protein sequence ID" value="SDK81296.1"/>
    <property type="molecule type" value="Genomic_DNA"/>
</dbReference>
<reference evidence="1 2" key="1">
    <citation type="submission" date="2016-10" db="EMBL/GenBank/DDBJ databases">
        <authorList>
            <person name="de Groot N.N."/>
        </authorList>
    </citation>
    <scope>NUCLEOTIDE SEQUENCE [LARGE SCALE GENOMIC DNA]</scope>
    <source>
        <strain evidence="1 2">CGMCC 1.6133</strain>
    </source>
</reference>
<evidence type="ECO:0000313" key="2">
    <source>
        <dbReference type="Proteomes" id="UP000198525"/>
    </source>
</evidence>
<gene>
    <name evidence="1" type="ORF">SAMN04487954_1422</name>
</gene>
<organism evidence="1 2">
    <name type="scientific">Billgrantia gudaonensis</name>
    <dbReference type="NCBI Taxonomy" id="376427"/>
    <lineage>
        <taxon>Bacteria</taxon>
        <taxon>Pseudomonadati</taxon>
        <taxon>Pseudomonadota</taxon>
        <taxon>Gammaproteobacteria</taxon>
        <taxon>Oceanospirillales</taxon>
        <taxon>Halomonadaceae</taxon>
        <taxon>Billgrantia</taxon>
    </lineage>
</organism>
<dbReference type="Proteomes" id="UP000198525">
    <property type="component" value="Unassembled WGS sequence"/>
</dbReference>
<dbReference type="AlphaFoldDB" id="A0A1G9EYM4"/>
<accession>A0A1G9EYM4</accession>